<name>A0ABD2MRJ7_9CUCU</name>
<dbReference type="Proteomes" id="UP001516400">
    <property type="component" value="Unassembled WGS sequence"/>
</dbReference>
<reference evidence="1 2" key="1">
    <citation type="journal article" date="2021" name="BMC Biol.">
        <title>Horizontally acquired antibacterial genes associated with adaptive radiation of ladybird beetles.</title>
        <authorList>
            <person name="Li H.S."/>
            <person name="Tang X.F."/>
            <person name="Huang Y.H."/>
            <person name="Xu Z.Y."/>
            <person name="Chen M.L."/>
            <person name="Du X.Y."/>
            <person name="Qiu B.Y."/>
            <person name="Chen P.T."/>
            <person name="Zhang W."/>
            <person name="Slipinski A."/>
            <person name="Escalona H.E."/>
            <person name="Waterhouse R.M."/>
            <person name="Zwick A."/>
            <person name="Pang H."/>
        </authorList>
    </citation>
    <scope>NUCLEOTIDE SEQUENCE [LARGE SCALE GENOMIC DNA]</scope>
    <source>
        <strain evidence="1">SYSU2018</strain>
    </source>
</reference>
<organism evidence="1 2">
    <name type="scientific">Cryptolaemus montrouzieri</name>
    <dbReference type="NCBI Taxonomy" id="559131"/>
    <lineage>
        <taxon>Eukaryota</taxon>
        <taxon>Metazoa</taxon>
        <taxon>Ecdysozoa</taxon>
        <taxon>Arthropoda</taxon>
        <taxon>Hexapoda</taxon>
        <taxon>Insecta</taxon>
        <taxon>Pterygota</taxon>
        <taxon>Neoptera</taxon>
        <taxon>Endopterygota</taxon>
        <taxon>Coleoptera</taxon>
        <taxon>Polyphaga</taxon>
        <taxon>Cucujiformia</taxon>
        <taxon>Coccinelloidea</taxon>
        <taxon>Coccinellidae</taxon>
        <taxon>Scymninae</taxon>
        <taxon>Scymnini</taxon>
        <taxon>Cryptolaemus</taxon>
    </lineage>
</organism>
<comment type="caution">
    <text evidence="1">The sequence shown here is derived from an EMBL/GenBank/DDBJ whole genome shotgun (WGS) entry which is preliminary data.</text>
</comment>
<sequence>MTYGSSTQQEQIYVLVTWNTNIQSGHGKGTSDSVGGVLKRTADRLVASGIDINKLHILLDELWKSCPNVSLFCIFSEDIAKWDIILKSLSAFSGTMKIHQLTWCYTEKDLIIA</sequence>
<proteinExistence type="predicted"/>
<evidence type="ECO:0000313" key="1">
    <source>
        <dbReference type="EMBL" id="KAL3269020.1"/>
    </source>
</evidence>
<keyword evidence="2" id="KW-1185">Reference proteome</keyword>
<dbReference type="AlphaFoldDB" id="A0ABD2MRJ7"/>
<gene>
    <name evidence="1" type="ORF">HHI36_008104</name>
</gene>
<evidence type="ECO:0000313" key="2">
    <source>
        <dbReference type="Proteomes" id="UP001516400"/>
    </source>
</evidence>
<accession>A0ABD2MRJ7</accession>
<protein>
    <submittedName>
        <fullName evidence="1">Uncharacterized protein</fullName>
    </submittedName>
</protein>
<dbReference type="EMBL" id="JABFTP020000021">
    <property type="protein sequence ID" value="KAL3269020.1"/>
    <property type="molecule type" value="Genomic_DNA"/>
</dbReference>